<dbReference type="PANTHER" id="PTHR11138:SF5">
    <property type="entry name" value="METHIONYL-TRNA FORMYLTRANSFERASE, MITOCHONDRIAL"/>
    <property type="match status" value="1"/>
</dbReference>
<dbReference type="InterPro" id="IPR036477">
    <property type="entry name" value="Formyl_transf_N_sf"/>
</dbReference>
<evidence type="ECO:0000313" key="3">
    <source>
        <dbReference type="Proteomes" id="UP000248584"/>
    </source>
</evidence>
<name>A0ABX5PWN2_9FLAO</name>
<dbReference type="Gene3D" id="3.40.50.12230">
    <property type="match status" value="1"/>
</dbReference>
<dbReference type="CDD" id="cd08651">
    <property type="entry name" value="FMT_core_like_4"/>
    <property type="match status" value="1"/>
</dbReference>
<dbReference type="EMBL" id="QKZR01000004">
    <property type="protein sequence ID" value="PZX39211.1"/>
    <property type="molecule type" value="Genomic_DNA"/>
</dbReference>
<dbReference type="SUPFAM" id="SSF50486">
    <property type="entry name" value="FMT C-terminal domain-like"/>
    <property type="match status" value="1"/>
</dbReference>
<protein>
    <submittedName>
        <fullName evidence="2">Methionyl-tRNA formyltransferase</fullName>
    </submittedName>
</protein>
<proteinExistence type="predicted"/>
<dbReference type="InterPro" id="IPR002376">
    <property type="entry name" value="Formyl_transf_N"/>
</dbReference>
<dbReference type="PROSITE" id="PS51257">
    <property type="entry name" value="PROKAR_LIPOPROTEIN"/>
    <property type="match status" value="1"/>
</dbReference>
<organism evidence="2 3">
    <name type="scientific">Nonlabens dokdonensis</name>
    <dbReference type="NCBI Taxonomy" id="328515"/>
    <lineage>
        <taxon>Bacteria</taxon>
        <taxon>Pseudomonadati</taxon>
        <taxon>Bacteroidota</taxon>
        <taxon>Flavobacteriia</taxon>
        <taxon>Flavobacteriales</taxon>
        <taxon>Flavobacteriaceae</taxon>
        <taxon>Nonlabens</taxon>
    </lineage>
</organism>
<evidence type="ECO:0000313" key="2">
    <source>
        <dbReference type="EMBL" id="PZX39211.1"/>
    </source>
</evidence>
<dbReference type="RefSeq" id="WP_041567247.1">
    <property type="nucleotide sequence ID" value="NZ_QKZR01000004.1"/>
</dbReference>
<dbReference type="Pfam" id="PF00551">
    <property type="entry name" value="Formyl_trans_N"/>
    <property type="match status" value="1"/>
</dbReference>
<gene>
    <name evidence="2" type="ORF">LX97_02577</name>
</gene>
<feature type="domain" description="Formyl transferase N-terminal" evidence="1">
    <location>
        <begin position="59"/>
        <end position="173"/>
    </location>
</feature>
<dbReference type="InterPro" id="IPR011034">
    <property type="entry name" value="Formyl_transferase-like_C_sf"/>
</dbReference>
<dbReference type="PANTHER" id="PTHR11138">
    <property type="entry name" value="METHIONYL-TRNA FORMYLTRANSFERASE"/>
    <property type="match status" value="1"/>
</dbReference>
<dbReference type="SUPFAM" id="SSF53328">
    <property type="entry name" value="Formyltransferase"/>
    <property type="match status" value="1"/>
</dbReference>
<keyword evidence="3" id="KW-1185">Reference proteome</keyword>
<evidence type="ECO:0000259" key="1">
    <source>
        <dbReference type="Pfam" id="PF00551"/>
    </source>
</evidence>
<accession>A0ABX5PWN2</accession>
<dbReference type="Proteomes" id="UP000248584">
    <property type="component" value="Unassembled WGS sequence"/>
</dbReference>
<reference evidence="2 3" key="1">
    <citation type="submission" date="2018-06" db="EMBL/GenBank/DDBJ databases">
        <title>Genomic Encyclopedia of Archaeal and Bacterial Type Strains, Phase II (KMG-II): from individual species to whole genera.</title>
        <authorList>
            <person name="Goeker M."/>
        </authorList>
    </citation>
    <scope>NUCLEOTIDE SEQUENCE [LARGE SCALE GENOMIC DNA]</scope>
    <source>
        <strain evidence="2 3">DSM 17205</strain>
    </source>
</reference>
<sequence length="278" mass="31103">MKFAFVTCVQIGLSCIESIYEINGSLDLLMTLPDDKSVKKSGRIYLDEFAQSKNIPLIKINHINDQSAIDAIKEHNIDWLFIIGWSQIASKEVINATKIGAIGAHPTLLPEGRGRAAIPWAILKGLDKTGVTFFKMDEGVDTGLILGQEEVPIASTENATTLYSKVNKAHEILIKKLYPQLLAGTVTAHEQNEANASYWEGRKPADGLITQDMTMLYVDRLVRATSRPYPGAFIQNDKIKVIFWSGFTSKKAIIDELYYEFKLNDGYFYSDDFESVIL</sequence>
<comment type="caution">
    <text evidence="2">The sequence shown here is derived from an EMBL/GenBank/DDBJ whole genome shotgun (WGS) entry which is preliminary data.</text>
</comment>